<evidence type="ECO:0000313" key="5">
    <source>
        <dbReference type="Proteomes" id="UP000541636"/>
    </source>
</evidence>
<evidence type="ECO:0000259" key="3">
    <source>
        <dbReference type="PROSITE" id="PS50994"/>
    </source>
</evidence>
<protein>
    <submittedName>
        <fullName evidence="4">IS21 family transposase</fullName>
    </submittedName>
</protein>
<dbReference type="PANTHER" id="PTHR35004:SF8">
    <property type="entry name" value="TRANSPOSASE RV3428C-RELATED"/>
    <property type="match status" value="1"/>
</dbReference>
<accession>A0A846ZIC7</accession>
<dbReference type="InterPro" id="IPR017895">
    <property type="entry name" value="HTH_IS408/IS1162_type"/>
</dbReference>
<dbReference type="InterPro" id="IPR012337">
    <property type="entry name" value="RNaseH-like_sf"/>
</dbReference>
<organism evidence="4 5">
    <name type="scientific">Oleiagrimonas citrea</name>
    <dbReference type="NCBI Taxonomy" id="1665687"/>
    <lineage>
        <taxon>Bacteria</taxon>
        <taxon>Pseudomonadati</taxon>
        <taxon>Pseudomonadota</taxon>
        <taxon>Gammaproteobacteria</taxon>
        <taxon>Lysobacterales</taxon>
        <taxon>Rhodanobacteraceae</taxon>
        <taxon>Oleiagrimonas</taxon>
    </lineage>
</organism>
<evidence type="ECO:0000313" key="4">
    <source>
        <dbReference type="EMBL" id="NKZ37358.1"/>
    </source>
</evidence>
<dbReference type="AlphaFoldDB" id="A0A846ZIC7"/>
<evidence type="ECO:0000256" key="1">
    <source>
        <dbReference type="SAM" id="MobiDB-lite"/>
    </source>
</evidence>
<comment type="caution">
    <text evidence="4">The sequence shown here is derived from an EMBL/GenBank/DDBJ whole genome shotgun (WGS) entry which is preliminary data.</text>
</comment>
<dbReference type="PROSITE" id="PS50994">
    <property type="entry name" value="INTEGRASE"/>
    <property type="match status" value="1"/>
</dbReference>
<dbReference type="GO" id="GO:0015074">
    <property type="term" value="P:DNA integration"/>
    <property type="evidence" value="ECO:0007669"/>
    <property type="project" value="InterPro"/>
</dbReference>
<sequence>MTSLKELLRLVLTTTLSNRQIGLSLGLSHNTVNRYRHLARSQPLSWEKLASSSEDDLDRLFNRVTGRRMEKQHPDWAWVHEQMQIPGMTRTVLWEEYRRSCPERALAYSQFSHYYRRYLRTLNPTMRQHHAPGDRAFVDFSGKRPSYIDPCNGKHVPVELFVGVLGHSNRVFAMACPNQRVAHWIHAHVCMFEAFGGAPRLVVPDNLRSAVTKSGRDPVIQRTYQDMAAHYGTAILPARSRRPRDKAKAEGGVLIVQRWVLLCLRHRTFFSLAELNQAIQEQVDAINRRPFKKMTGNRMERFEAEERAALLPLPTTPYVLGEWTASQVVPTDYHVHLDKHWYSVPFSYIGRAVEGRLATHYVEIYCAGVRIATHPRGKTDETTTDPGHMPKAHRTYAERTPEKFLEWAEQVGPATSAFVKHQFDRQHPPLGLPCCDRVKGLARKYGVAELEAAAQRAVDICSLSEKTLRAFLRHPRRPVDQAEAEDSVELPKHDNIRGGDYYAPAKGA</sequence>
<feature type="domain" description="HTH IS408-type" evidence="2">
    <location>
        <begin position="4"/>
        <end position="83"/>
    </location>
</feature>
<evidence type="ECO:0000259" key="2">
    <source>
        <dbReference type="PROSITE" id="PS50532"/>
    </source>
</evidence>
<keyword evidence="5" id="KW-1185">Reference proteome</keyword>
<name>A0A846ZIC7_9GAMM</name>
<dbReference type="RefSeq" id="WP_168608037.1">
    <property type="nucleotide sequence ID" value="NZ_JAAZQD010000001.1"/>
</dbReference>
<dbReference type="InterPro" id="IPR001584">
    <property type="entry name" value="Integrase_cat-core"/>
</dbReference>
<dbReference type="Proteomes" id="UP000541636">
    <property type="component" value="Unassembled WGS sequence"/>
</dbReference>
<dbReference type="InterPro" id="IPR054353">
    <property type="entry name" value="IstA-like_C"/>
</dbReference>
<proteinExistence type="predicted"/>
<dbReference type="NCBIfam" id="NF033546">
    <property type="entry name" value="transpos_IS21"/>
    <property type="match status" value="1"/>
</dbReference>
<dbReference type="EMBL" id="JAAZQD010000001">
    <property type="protein sequence ID" value="NKZ37358.1"/>
    <property type="molecule type" value="Genomic_DNA"/>
</dbReference>
<dbReference type="SUPFAM" id="SSF53098">
    <property type="entry name" value="Ribonuclease H-like"/>
    <property type="match status" value="1"/>
</dbReference>
<dbReference type="PROSITE" id="PS50532">
    <property type="entry name" value="HTH_IS408"/>
    <property type="match status" value="1"/>
</dbReference>
<gene>
    <name evidence="4" type="ORF">HF690_00130</name>
</gene>
<dbReference type="PANTHER" id="PTHR35004">
    <property type="entry name" value="TRANSPOSASE RV3428C-RELATED"/>
    <property type="match status" value="1"/>
</dbReference>
<dbReference type="Pfam" id="PF00665">
    <property type="entry name" value="rve"/>
    <property type="match status" value="1"/>
</dbReference>
<feature type="domain" description="Integrase catalytic" evidence="3">
    <location>
        <begin position="128"/>
        <end position="309"/>
    </location>
</feature>
<reference evidence="4 5" key="1">
    <citation type="journal article" date="2017" name="Int. J. Syst. Evol. Microbiol.">
        <title>Oleiagrimonas citrea sp. nov., a marine bacterium isolated from tidal flat sediment and emended description of the genus Oleiagrimonas Fang et al. 2015 and Oleiagrimonas soli.</title>
        <authorList>
            <person name="Yang S.H."/>
            <person name="Seo H.S."/>
            <person name="Seong C.N."/>
            <person name="Kwon K.K."/>
        </authorList>
    </citation>
    <scope>NUCLEOTIDE SEQUENCE [LARGE SCALE GENOMIC DNA]</scope>
    <source>
        <strain evidence="4 5">MEBiC09124</strain>
    </source>
</reference>
<dbReference type="Pfam" id="PF22483">
    <property type="entry name" value="Mu-transpos_C_2"/>
    <property type="match status" value="1"/>
</dbReference>
<feature type="region of interest" description="Disordered" evidence="1">
    <location>
        <begin position="479"/>
        <end position="508"/>
    </location>
</feature>